<comment type="caution">
    <text evidence="1">The sequence shown here is derived from an EMBL/GenBank/DDBJ whole genome shotgun (WGS) entry which is preliminary data.</text>
</comment>
<evidence type="ECO:0000313" key="1">
    <source>
        <dbReference type="EMBL" id="KAK8893796.1"/>
    </source>
</evidence>
<gene>
    <name evidence="1" type="ORF">M9Y10_022225</name>
</gene>
<evidence type="ECO:0000313" key="2">
    <source>
        <dbReference type="Proteomes" id="UP001470230"/>
    </source>
</evidence>
<dbReference type="InterPro" id="IPR029071">
    <property type="entry name" value="Ubiquitin-like_domsf"/>
</dbReference>
<accession>A0ABR2KSP5</accession>
<organism evidence="1 2">
    <name type="scientific">Tritrichomonas musculus</name>
    <dbReference type="NCBI Taxonomy" id="1915356"/>
    <lineage>
        <taxon>Eukaryota</taxon>
        <taxon>Metamonada</taxon>
        <taxon>Parabasalia</taxon>
        <taxon>Tritrichomonadida</taxon>
        <taxon>Tritrichomonadidae</taxon>
        <taxon>Tritrichomonas</taxon>
    </lineage>
</organism>
<keyword evidence="2" id="KW-1185">Reference proteome</keyword>
<dbReference type="EMBL" id="JAPFFF010000003">
    <property type="protein sequence ID" value="KAK8893796.1"/>
    <property type="molecule type" value="Genomic_DNA"/>
</dbReference>
<evidence type="ECO:0008006" key="3">
    <source>
        <dbReference type="Google" id="ProtNLM"/>
    </source>
</evidence>
<name>A0ABR2KSP5_9EUKA</name>
<sequence>MAAKVETGKLNILVDINGKVTNFNVADFKDLSAQVEKELNVEQEKQKFIVGGKEATKNIFDAKPDFESWGVKNNAKLFLIPDIKGGKYKIKKKI</sequence>
<reference evidence="1 2" key="1">
    <citation type="submission" date="2024-04" db="EMBL/GenBank/DDBJ databases">
        <title>Tritrichomonas musculus Genome.</title>
        <authorList>
            <person name="Alves-Ferreira E."/>
            <person name="Grigg M."/>
            <person name="Lorenzi H."/>
            <person name="Galac M."/>
        </authorList>
    </citation>
    <scope>NUCLEOTIDE SEQUENCE [LARGE SCALE GENOMIC DNA]</scope>
    <source>
        <strain evidence="1 2">EAF2021</strain>
    </source>
</reference>
<dbReference type="Proteomes" id="UP001470230">
    <property type="component" value="Unassembled WGS sequence"/>
</dbReference>
<dbReference type="Gene3D" id="3.10.20.90">
    <property type="entry name" value="Phosphatidylinositol 3-kinase Catalytic Subunit, Chain A, domain 1"/>
    <property type="match status" value="1"/>
</dbReference>
<proteinExistence type="predicted"/>
<dbReference type="SUPFAM" id="SSF54236">
    <property type="entry name" value="Ubiquitin-like"/>
    <property type="match status" value="1"/>
</dbReference>
<protein>
    <recommendedName>
        <fullName evidence="3">Ubiquitin-like domain-containing protein</fullName>
    </recommendedName>
</protein>